<feature type="transmembrane region" description="Helical" evidence="1">
    <location>
        <begin position="12"/>
        <end position="30"/>
    </location>
</feature>
<organism evidence="2">
    <name type="scientific">Cryptomonas curvata</name>
    <dbReference type="NCBI Taxonomy" id="233186"/>
    <lineage>
        <taxon>Eukaryota</taxon>
        <taxon>Cryptophyceae</taxon>
        <taxon>Cryptomonadales</taxon>
        <taxon>Cryptomonadaceae</taxon>
        <taxon>Cryptomonas</taxon>
    </lineage>
</organism>
<sequence length="99" mass="11380">MSRNKSIRCGSRAWPNFSLMSFSSIIYLLLCRKRQKKVVAHLAQCMLVNTKTRAYVLSHNILFSRRLCITFFRAIIKIVSTRVSLEIDDIIGSHVYTAA</sequence>
<reference evidence="2" key="1">
    <citation type="submission" date="2021-01" db="EMBL/GenBank/DDBJ databases">
        <authorList>
            <person name="Corre E."/>
            <person name="Pelletier E."/>
            <person name="Niang G."/>
            <person name="Scheremetjew M."/>
            <person name="Finn R."/>
            <person name="Kale V."/>
            <person name="Holt S."/>
            <person name="Cochrane G."/>
            <person name="Meng A."/>
            <person name="Brown T."/>
            <person name="Cohen L."/>
        </authorList>
    </citation>
    <scope>NUCLEOTIDE SEQUENCE</scope>
    <source>
        <strain evidence="2">CCAP979/52</strain>
    </source>
</reference>
<name>A0A7S0QZI9_9CRYP</name>
<evidence type="ECO:0000256" key="1">
    <source>
        <dbReference type="SAM" id="Phobius"/>
    </source>
</evidence>
<keyword evidence="1" id="KW-0472">Membrane</keyword>
<dbReference type="EMBL" id="HBEZ01057002">
    <property type="protein sequence ID" value="CAD8659494.1"/>
    <property type="molecule type" value="Transcribed_RNA"/>
</dbReference>
<proteinExistence type="predicted"/>
<gene>
    <name evidence="2" type="ORF">CCUR1050_LOCUS31307</name>
</gene>
<keyword evidence="1" id="KW-1133">Transmembrane helix</keyword>
<accession>A0A7S0QZI9</accession>
<protein>
    <submittedName>
        <fullName evidence="2">Uncharacterized protein</fullName>
    </submittedName>
</protein>
<evidence type="ECO:0000313" key="2">
    <source>
        <dbReference type="EMBL" id="CAD8659494.1"/>
    </source>
</evidence>
<dbReference type="AlphaFoldDB" id="A0A7S0QZI9"/>
<keyword evidence="1" id="KW-0812">Transmembrane</keyword>